<dbReference type="EMBL" id="LAZR01000367">
    <property type="protein sequence ID" value="KKN72191.1"/>
    <property type="molecule type" value="Genomic_DNA"/>
</dbReference>
<comment type="caution">
    <text evidence="1">The sequence shown here is derived from an EMBL/GenBank/DDBJ whole genome shotgun (WGS) entry which is preliminary data.</text>
</comment>
<reference evidence="1" key="1">
    <citation type="journal article" date="2015" name="Nature">
        <title>Complex archaea that bridge the gap between prokaryotes and eukaryotes.</title>
        <authorList>
            <person name="Spang A."/>
            <person name="Saw J.H."/>
            <person name="Jorgensen S.L."/>
            <person name="Zaremba-Niedzwiedzka K."/>
            <person name="Martijn J."/>
            <person name="Lind A.E."/>
            <person name="van Eijk R."/>
            <person name="Schleper C."/>
            <person name="Guy L."/>
            <person name="Ettema T.J."/>
        </authorList>
    </citation>
    <scope>NUCLEOTIDE SEQUENCE</scope>
</reference>
<protein>
    <submittedName>
        <fullName evidence="1">Uncharacterized protein</fullName>
    </submittedName>
</protein>
<organism evidence="1">
    <name type="scientific">marine sediment metagenome</name>
    <dbReference type="NCBI Taxonomy" id="412755"/>
    <lineage>
        <taxon>unclassified sequences</taxon>
        <taxon>metagenomes</taxon>
        <taxon>ecological metagenomes</taxon>
    </lineage>
</organism>
<dbReference type="AlphaFoldDB" id="A0A0F9VF41"/>
<gene>
    <name evidence="1" type="ORF">LCGC14_0413280</name>
</gene>
<evidence type="ECO:0000313" key="1">
    <source>
        <dbReference type="EMBL" id="KKN72191.1"/>
    </source>
</evidence>
<sequence length="100" mass="11344">MTGTLAALMSNPRDLGIVVGGFERVIFGSFIVDQGPQTMAEIKRRFEICTRIFKELRGDLDWGLQRILDHLPAYLRAELDGMEWEPDTRQCWVPSDGAMS</sequence>
<accession>A0A0F9VF41</accession>
<name>A0A0F9VF41_9ZZZZ</name>
<proteinExistence type="predicted"/>